<feature type="compositionally biased region" description="Low complexity" evidence="1">
    <location>
        <begin position="41"/>
        <end position="54"/>
    </location>
</feature>
<keyword evidence="2" id="KW-0472">Membrane</keyword>
<gene>
    <name evidence="3" type="ORF">O9K51_02901</name>
</gene>
<reference evidence="3" key="1">
    <citation type="submission" date="2023-01" db="EMBL/GenBank/DDBJ databases">
        <title>The growth and conidiation of Purpureocillium lavendulum are regulated by nitrogen source and histone H3K14 acetylation.</title>
        <authorList>
            <person name="Tang P."/>
            <person name="Han J."/>
            <person name="Zhang C."/>
            <person name="Tang P."/>
            <person name="Qi F."/>
            <person name="Zhang K."/>
            <person name="Liang L."/>
        </authorList>
    </citation>
    <scope>NUCLEOTIDE SEQUENCE</scope>
    <source>
        <strain evidence="3">YMF1.00683</strain>
    </source>
</reference>
<feature type="region of interest" description="Disordered" evidence="1">
    <location>
        <begin position="148"/>
        <end position="305"/>
    </location>
</feature>
<feature type="compositionally biased region" description="Basic residues" evidence="1">
    <location>
        <begin position="156"/>
        <end position="173"/>
    </location>
</feature>
<feature type="region of interest" description="Disordered" evidence="1">
    <location>
        <begin position="1"/>
        <end position="33"/>
    </location>
</feature>
<feature type="compositionally biased region" description="Basic and acidic residues" evidence="1">
    <location>
        <begin position="174"/>
        <end position="189"/>
    </location>
</feature>
<dbReference type="AlphaFoldDB" id="A0AB34FYM9"/>
<evidence type="ECO:0000313" key="3">
    <source>
        <dbReference type="EMBL" id="KAJ6444507.1"/>
    </source>
</evidence>
<keyword evidence="2" id="KW-0812">Transmembrane</keyword>
<evidence type="ECO:0000256" key="1">
    <source>
        <dbReference type="SAM" id="MobiDB-lite"/>
    </source>
</evidence>
<name>A0AB34FYM9_9HYPO</name>
<proteinExistence type="predicted"/>
<feature type="transmembrane region" description="Helical" evidence="2">
    <location>
        <begin position="91"/>
        <end position="114"/>
    </location>
</feature>
<sequence>MPALQVDGLLNPHLPVLGGGPPRDAPPPTPRALHDASIPIPTLNSLTPTSTSTTKPQPHAVVARQQSTPTQTYVVIPTTYGSLDNSPSPGVVVGIVLGSVAGFLLLLFLLYSALGFGPVVLGRGSAGEEIEVSGMDGGARSVLSFRSGARSAAAEHKHHRHTHHHHQGRREARRGRATEMFEVRTRERVVSVPGGGTVPVVVDAAPRGPPPPPNPGAVPPPPRRVPPERHNDDDDDDDDEVVVIEEHSPPPQRRRESRRSHRSDDRRSRGSTYYRDAPDGPPPPRSARRESSRRYSSSRDVSRER</sequence>
<dbReference type="EMBL" id="JAQHRD010000002">
    <property type="protein sequence ID" value="KAJ6444507.1"/>
    <property type="molecule type" value="Genomic_DNA"/>
</dbReference>
<feature type="compositionally biased region" description="Pro residues" evidence="1">
    <location>
        <begin position="207"/>
        <end position="224"/>
    </location>
</feature>
<accession>A0AB34FYM9</accession>
<feature type="compositionally biased region" description="Acidic residues" evidence="1">
    <location>
        <begin position="233"/>
        <end position="243"/>
    </location>
</feature>
<keyword evidence="4" id="KW-1185">Reference proteome</keyword>
<dbReference type="Proteomes" id="UP001163105">
    <property type="component" value="Unassembled WGS sequence"/>
</dbReference>
<evidence type="ECO:0000313" key="4">
    <source>
        <dbReference type="Proteomes" id="UP001163105"/>
    </source>
</evidence>
<keyword evidence="2" id="KW-1133">Transmembrane helix</keyword>
<feature type="region of interest" description="Disordered" evidence="1">
    <location>
        <begin position="41"/>
        <end position="60"/>
    </location>
</feature>
<evidence type="ECO:0000256" key="2">
    <source>
        <dbReference type="SAM" id="Phobius"/>
    </source>
</evidence>
<protein>
    <submittedName>
        <fullName evidence="3">Protein translocation protein, Sec62 family protein</fullName>
    </submittedName>
</protein>
<comment type="caution">
    <text evidence="3">The sequence shown here is derived from an EMBL/GenBank/DDBJ whole genome shotgun (WGS) entry which is preliminary data.</text>
</comment>
<organism evidence="3 4">
    <name type="scientific">Purpureocillium lavendulum</name>
    <dbReference type="NCBI Taxonomy" id="1247861"/>
    <lineage>
        <taxon>Eukaryota</taxon>
        <taxon>Fungi</taxon>
        <taxon>Dikarya</taxon>
        <taxon>Ascomycota</taxon>
        <taxon>Pezizomycotina</taxon>
        <taxon>Sordariomycetes</taxon>
        <taxon>Hypocreomycetidae</taxon>
        <taxon>Hypocreales</taxon>
        <taxon>Ophiocordycipitaceae</taxon>
        <taxon>Purpureocillium</taxon>
    </lineage>
</organism>